<accession>M2XRW2</accession>
<dbReference type="EMBL" id="ANHZ02000032">
    <property type="protein sequence ID" value="EME35548.1"/>
    <property type="molecule type" value="Genomic_DNA"/>
</dbReference>
<dbReference type="STRING" id="71999.KPaMU14_03475"/>
<dbReference type="PANTHER" id="PTHR10509">
    <property type="entry name" value="O-METHYLTRANSFERASE-RELATED"/>
    <property type="match status" value="1"/>
</dbReference>
<dbReference type="InterPro" id="IPR029063">
    <property type="entry name" value="SAM-dependent_MTases_sf"/>
</dbReference>
<dbReference type="GO" id="GO:0032259">
    <property type="term" value="P:methylation"/>
    <property type="evidence" value="ECO:0007669"/>
    <property type="project" value="UniProtKB-KW"/>
</dbReference>
<dbReference type="AlphaFoldDB" id="M2XRW2"/>
<keyword evidence="5" id="KW-1185">Reference proteome</keyword>
<keyword evidence="2" id="KW-0808">Transferase</keyword>
<evidence type="ECO:0000256" key="2">
    <source>
        <dbReference type="ARBA" id="ARBA00022679"/>
    </source>
</evidence>
<dbReference type="GO" id="GO:0008757">
    <property type="term" value="F:S-adenosylmethionine-dependent methyltransferase activity"/>
    <property type="evidence" value="ECO:0007669"/>
    <property type="project" value="TreeGrafter"/>
</dbReference>
<dbReference type="GO" id="GO:0008171">
    <property type="term" value="F:O-methyltransferase activity"/>
    <property type="evidence" value="ECO:0007669"/>
    <property type="project" value="InterPro"/>
</dbReference>
<name>M2XRW2_9MICC</name>
<dbReference type="InterPro" id="IPR002935">
    <property type="entry name" value="SAM_O-MeTrfase"/>
</dbReference>
<dbReference type="Pfam" id="PF01596">
    <property type="entry name" value="Methyltransf_3"/>
    <property type="match status" value="1"/>
</dbReference>
<gene>
    <name evidence="4" type="ORF">C884_01683</name>
</gene>
<reference evidence="4 5" key="1">
    <citation type="journal article" date="2014" name="Genome Announc.">
        <title>Draft Genome Sequence of Kocuria palustris PEL.</title>
        <authorList>
            <person name="Sharma G."/>
            <person name="Khatri I."/>
            <person name="Subramanian S."/>
        </authorList>
    </citation>
    <scope>NUCLEOTIDE SEQUENCE [LARGE SCALE GENOMIC DNA]</scope>
    <source>
        <strain evidence="4 5">PEL</strain>
    </source>
</reference>
<protein>
    <recommendedName>
        <fullName evidence="6">O-methyltransferase</fullName>
    </recommendedName>
</protein>
<sequence length="211" mass="23006">MAMSSGKATSWAYAEAYPQEDDVLLRARERSMALRLRPVTPAVAATLTVLAAAGQPRAAVEVGTGAGVSGAALLRGMPEDSVLTTIDTDIRALRAARETFREIGTQPRVRTISGRASLVLPRLSSASYDLVFLDAEPSNTLLYVDEAVRLLRRGGTLIVQDALDQDRVPDPVQRQDSTRVHREIHRMLREDERFVSAILTPGSGLFVAVRR</sequence>
<proteinExistence type="predicted"/>
<dbReference type="CDD" id="cd02440">
    <property type="entry name" value="AdoMet_MTases"/>
    <property type="match status" value="1"/>
</dbReference>
<comment type="caution">
    <text evidence="4">The sequence shown here is derived from an EMBL/GenBank/DDBJ whole genome shotgun (WGS) entry which is preliminary data.</text>
</comment>
<organism evidence="4 5">
    <name type="scientific">Kocuria palustris PEL</name>
    <dbReference type="NCBI Taxonomy" id="1236550"/>
    <lineage>
        <taxon>Bacteria</taxon>
        <taxon>Bacillati</taxon>
        <taxon>Actinomycetota</taxon>
        <taxon>Actinomycetes</taxon>
        <taxon>Micrococcales</taxon>
        <taxon>Micrococcaceae</taxon>
        <taxon>Kocuria</taxon>
    </lineage>
</organism>
<evidence type="ECO:0000256" key="1">
    <source>
        <dbReference type="ARBA" id="ARBA00022603"/>
    </source>
</evidence>
<dbReference type="Gene3D" id="3.40.50.150">
    <property type="entry name" value="Vaccinia Virus protein VP39"/>
    <property type="match status" value="1"/>
</dbReference>
<dbReference type="PROSITE" id="PS51682">
    <property type="entry name" value="SAM_OMT_I"/>
    <property type="match status" value="1"/>
</dbReference>
<evidence type="ECO:0000313" key="4">
    <source>
        <dbReference type="EMBL" id="EME35548.1"/>
    </source>
</evidence>
<keyword evidence="1" id="KW-0489">Methyltransferase</keyword>
<dbReference type="PANTHER" id="PTHR10509:SF85">
    <property type="entry name" value="O-METHYLTRANSFERASE RV1220C-RELATED"/>
    <property type="match status" value="1"/>
</dbReference>
<dbReference type="SUPFAM" id="SSF53335">
    <property type="entry name" value="S-adenosyl-L-methionine-dependent methyltransferases"/>
    <property type="match status" value="1"/>
</dbReference>
<evidence type="ECO:0000313" key="5">
    <source>
        <dbReference type="Proteomes" id="UP000009877"/>
    </source>
</evidence>
<keyword evidence="3" id="KW-0949">S-adenosyl-L-methionine</keyword>
<evidence type="ECO:0008006" key="6">
    <source>
        <dbReference type="Google" id="ProtNLM"/>
    </source>
</evidence>
<dbReference type="Proteomes" id="UP000009877">
    <property type="component" value="Unassembled WGS sequence"/>
</dbReference>
<evidence type="ECO:0000256" key="3">
    <source>
        <dbReference type="ARBA" id="ARBA00022691"/>
    </source>
</evidence>
<dbReference type="InterPro" id="IPR050362">
    <property type="entry name" value="Cation-dep_OMT"/>
</dbReference>